<protein>
    <submittedName>
        <fullName evidence="5">Condensation protein</fullName>
    </submittedName>
</protein>
<dbReference type="InterPro" id="IPR020806">
    <property type="entry name" value="PKS_PP-bd"/>
</dbReference>
<dbReference type="RefSeq" id="WP_214440494.1">
    <property type="nucleotide sequence ID" value="NZ_JAECZB010000067.1"/>
</dbReference>
<keyword evidence="6" id="KW-1185">Reference proteome</keyword>
<dbReference type="PROSITE" id="PS50075">
    <property type="entry name" value="CARRIER"/>
    <property type="match status" value="1"/>
</dbReference>
<dbReference type="InterPro" id="IPR036736">
    <property type="entry name" value="ACP-like_sf"/>
</dbReference>
<dbReference type="InterPro" id="IPR001242">
    <property type="entry name" value="Condensation_dom"/>
</dbReference>
<gene>
    <name evidence="5" type="ORF">I8751_18145</name>
</gene>
<evidence type="ECO:0000313" key="5">
    <source>
        <dbReference type="EMBL" id="MBH8554251.1"/>
    </source>
</evidence>
<sequence length="1026" mass="117199">MNKKNVEGIYLLSAPQQGMLFETIYAPKSGIHIEQVSCSLQGNLNIFAFKNSWQKIIERHSILRTGFVWKEQEQPLQVVLHQVEIPFEQQDWREYSPSVQQQRLEAYLQSDRSLGFNLSKPPLMRFALFQLSEETYQFVWTHHHILMDGWCSSLLLKEFLSFYQALSKGENVQLTPVRPYRDYLAWLKQQGSSKLEKFWRQTLQNFTQPTPLGVVKECDFSDLEVGYGEYCTELSASATTTIKSLIKANHLTFNTVIQGVWALLLSRYSHQDDIIFGITVSGRPASLLGAESIVGLFINTLPLRVKIYPQEKLSFWLESIQNLNLELRNYEHSNAGKVHEWSEVTGSLPLYESILVFENYPIDSTLLQSSGFKLNLNNYRSIGAQTKYALTILASVDSQLRLKFIYDKRRLDDGNVSKIGEHFITLLNSVIDGLETKLLTLIHKISTEEIPQIKQLKKLQEPASTNLLNPVEEVIAGIWSQILGLTNIDIHHNFFELGGHSLLATQVMSRLRLAFQLEIPLSYLFESPTIAELAKKIDMKMKSGQVVEATPILPVSRRENLPLSFAQQRLWFIDQLDPGNSSYNISVAVRLTGELNLIALEKSLNEVVRRHEALRTNFIEINGQPVQAIASSLTLAISLVDLTLYPQNQQPQISQKLAFTEANKPFALDKDPLLRVTILQLSATENVLLFTTHHIISDSWSMGVLIQEITNLYAAFCQQQPSPLSELLIQYADFAVWQRQWLQGEILETQLKYWQQQLGNNLTTLNLPTDRPRPEIQTFNGATARVIIPQDLTKAIKSLTINSGCTLFMTLLASFQCVLHYYTGQDDIVVGTDVANRNRADTESLIGFFVNQLVLRTNLKGNPSFNELLTRVRQVTLEAYAHQDLPFNKLVEVLNPKRDQNRTPLFQVKFVLQNAPTPPLELVGLKLSSIEFDRRAAMFDMLLNLTDTNQGLSIAVEYNTDLFDAVRINKLLEYFEIVLRQVSQQPEISLNALTEILAARNEQWRISQEQEYQNSIKQKLLNIRRR</sequence>
<keyword evidence="3" id="KW-0597">Phosphoprotein</keyword>
<dbReference type="CDD" id="cd19543">
    <property type="entry name" value="DCL_NRPS"/>
    <property type="match status" value="1"/>
</dbReference>
<dbReference type="CDD" id="cd19531">
    <property type="entry name" value="LCL_NRPS-like"/>
    <property type="match status" value="1"/>
</dbReference>
<dbReference type="FunFam" id="1.10.1200.10:FF:000005">
    <property type="entry name" value="Nonribosomal peptide synthetase 1"/>
    <property type="match status" value="1"/>
</dbReference>
<dbReference type="SUPFAM" id="SSF47336">
    <property type="entry name" value="ACP-like"/>
    <property type="match status" value="1"/>
</dbReference>
<dbReference type="InterPro" id="IPR009081">
    <property type="entry name" value="PP-bd_ACP"/>
</dbReference>
<dbReference type="Gene3D" id="3.30.559.10">
    <property type="entry name" value="Chloramphenicol acetyltransferase-like domain"/>
    <property type="match status" value="2"/>
</dbReference>
<accession>A0A8J7HFW5</accession>
<dbReference type="GO" id="GO:0031177">
    <property type="term" value="F:phosphopantetheine binding"/>
    <property type="evidence" value="ECO:0007669"/>
    <property type="project" value="InterPro"/>
</dbReference>
<reference evidence="5 6" key="1">
    <citation type="journal article" date="2021" name="Int. J. Syst. Evol. Microbiol.">
        <title>Amazonocrinis nigriterrae gen. nov., sp. nov., Atlanticothrix silvestris gen. nov., sp. nov. and Dendronalium phyllosphericum gen. nov., sp. nov., nostocacean cyanobacteria from Brazilian environments.</title>
        <authorList>
            <person name="Alvarenga D.O."/>
            <person name="Andreote A.P.D."/>
            <person name="Branco L.H.Z."/>
            <person name="Delbaje E."/>
            <person name="Cruz R.B."/>
            <person name="Varani A.M."/>
            <person name="Fiore M.F."/>
        </authorList>
    </citation>
    <scope>NUCLEOTIDE SEQUENCE [LARGE SCALE GENOMIC DNA]</scope>
    <source>
        <strain evidence="5 6">CENA357</strain>
    </source>
</reference>
<feature type="domain" description="Carrier" evidence="4">
    <location>
        <begin position="466"/>
        <end position="541"/>
    </location>
</feature>
<dbReference type="PANTHER" id="PTHR45398">
    <property type="match status" value="1"/>
</dbReference>
<dbReference type="GO" id="GO:0003824">
    <property type="term" value="F:catalytic activity"/>
    <property type="evidence" value="ECO:0007669"/>
    <property type="project" value="InterPro"/>
</dbReference>
<dbReference type="Gene3D" id="3.30.559.30">
    <property type="entry name" value="Nonribosomal peptide synthetase, condensation domain"/>
    <property type="match status" value="2"/>
</dbReference>
<name>A0A8J7HFW5_9CYAN</name>
<dbReference type="Gene3D" id="1.10.1200.10">
    <property type="entry name" value="ACP-like"/>
    <property type="match status" value="1"/>
</dbReference>
<organism evidence="5 6">
    <name type="scientific">Atlanticothrix silvestris CENA357</name>
    <dbReference type="NCBI Taxonomy" id="1725252"/>
    <lineage>
        <taxon>Bacteria</taxon>
        <taxon>Bacillati</taxon>
        <taxon>Cyanobacteriota</taxon>
        <taxon>Cyanophyceae</taxon>
        <taxon>Nostocales</taxon>
        <taxon>Nodulariaceae</taxon>
        <taxon>Atlanticothrix</taxon>
        <taxon>Atlanticothrix silvestris</taxon>
    </lineage>
</organism>
<dbReference type="PANTHER" id="PTHR45398:SF1">
    <property type="entry name" value="ENZYME, PUTATIVE (JCVI)-RELATED"/>
    <property type="match status" value="1"/>
</dbReference>
<dbReference type="AlphaFoldDB" id="A0A8J7HFW5"/>
<evidence type="ECO:0000313" key="6">
    <source>
        <dbReference type="Proteomes" id="UP000599391"/>
    </source>
</evidence>
<dbReference type="FunFam" id="3.30.559.10:FF:000012">
    <property type="entry name" value="Non-ribosomal peptide synthetase"/>
    <property type="match status" value="1"/>
</dbReference>
<dbReference type="EMBL" id="JAECZB010000067">
    <property type="protein sequence ID" value="MBH8554251.1"/>
    <property type="molecule type" value="Genomic_DNA"/>
</dbReference>
<dbReference type="GO" id="GO:0008610">
    <property type="term" value="P:lipid biosynthetic process"/>
    <property type="evidence" value="ECO:0007669"/>
    <property type="project" value="UniProtKB-ARBA"/>
</dbReference>
<comment type="cofactor">
    <cofactor evidence="1">
        <name>pantetheine 4'-phosphate</name>
        <dbReference type="ChEBI" id="CHEBI:47942"/>
    </cofactor>
</comment>
<comment type="caution">
    <text evidence="5">The sequence shown here is derived from an EMBL/GenBank/DDBJ whole genome shotgun (WGS) entry which is preliminary data.</text>
</comment>
<dbReference type="SUPFAM" id="SSF52777">
    <property type="entry name" value="CoA-dependent acyltransferases"/>
    <property type="match status" value="4"/>
</dbReference>
<evidence type="ECO:0000256" key="2">
    <source>
        <dbReference type="ARBA" id="ARBA00022450"/>
    </source>
</evidence>
<dbReference type="Pfam" id="PF00550">
    <property type="entry name" value="PP-binding"/>
    <property type="match status" value="1"/>
</dbReference>
<dbReference type="Pfam" id="PF00668">
    <property type="entry name" value="Condensation"/>
    <property type="match status" value="2"/>
</dbReference>
<evidence type="ECO:0000256" key="1">
    <source>
        <dbReference type="ARBA" id="ARBA00001957"/>
    </source>
</evidence>
<evidence type="ECO:0000256" key="3">
    <source>
        <dbReference type="ARBA" id="ARBA00022553"/>
    </source>
</evidence>
<dbReference type="Proteomes" id="UP000599391">
    <property type="component" value="Unassembled WGS sequence"/>
</dbReference>
<dbReference type="InterPro" id="IPR023213">
    <property type="entry name" value="CAT-like_dom_sf"/>
</dbReference>
<keyword evidence="2" id="KW-0596">Phosphopantetheine</keyword>
<dbReference type="SMART" id="SM00823">
    <property type="entry name" value="PKS_PP"/>
    <property type="match status" value="1"/>
</dbReference>
<evidence type="ECO:0000259" key="4">
    <source>
        <dbReference type="PROSITE" id="PS50075"/>
    </source>
</evidence>
<proteinExistence type="predicted"/>